<proteinExistence type="predicted"/>
<evidence type="ECO:0000313" key="2">
    <source>
        <dbReference type="EMBL" id="OKO98081.1"/>
    </source>
</evidence>
<keyword evidence="3" id="KW-1185">Reference proteome</keyword>
<dbReference type="GO" id="GO:0016491">
    <property type="term" value="F:oxidoreductase activity"/>
    <property type="evidence" value="ECO:0007669"/>
    <property type="project" value="InterPro"/>
</dbReference>
<name>A0A1Q5TCZ1_9EURO</name>
<dbReference type="InterPro" id="IPR017938">
    <property type="entry name" value="Riboflavin_synthase-like_b-brl"/>
</dbReference>
<dbReference type="EMBL" id="MNBE01000682">
    <property type="protein sequence ID" value="OKO98081.1"/>
    <property type="molecule type" value="Genomic_DNA"/>
</dbReference>
<dbReference type="Proteomes" id="UP000186955">
    <property type="component" value="Unassembled WGS sequence"/>
</dbReference>
<dbReference type="Gene3D" id="2.40.30.10">
    <property type="entry name" value="Translation factors"/>
    <property type="match status" value="1"/>
</dbReference>
<dbReference type="STRING" id="1316194.A0A1Q5TCZ1"/>
<gene>
    <name evidence="2" type="ORF">PENSUB_9661</name>
</gene>
<dbReference type="AlphaFoldDB" id="A0A1Q5TCZ1"/>
<feature type="domain" description="Oxidoreductase FAD/NAD(P)-binding" evidence="1">
    <location>
        <begin position="506"/>
        <end position="616"/>
    </location>
</feature>
<dbReference type="PANTHER" id="PTHR42815">
    <property type="entry name" value="FAD-BINDING, PUTATIVE (AFU_ORTHOLOGUE AFUA_6G07600)-RELATED"/>
    <property type="match status" value="1"/>
</dbReference>
<dbReference type="InterPro" id="IPR012349">
    <property type="entry name" value="Split_barrel_FMN-bd"/>
</dbReference>
<evidence type="ECO:0000259" key="1">
    <source>
        <dbReference type="Pfam" id="PF00175"/>
    </source>
</evidence>
<dbReference type="Pfam" id="PF00175">
    <property type="entry name" value="NAD_binding_1"/>
    <property type="match status" value="1"/>
</dbReference>
<accession>A0A1Q5TCZ1</accession>
<sequence length="670" mass="73156">MAALHGWHPGEVAIQRKLGYADVVRDHWSIVGSFMPQQHRIFHTSNLPFIPLTTLDDDGRPWASIVSGSAGAIGFVKSPDARTLSIHARIWDGDPLLDTFKAWASLKNPQDVITERFLTAGLGIEFSTRRRNKFAGLIRGMQRVTASDYQIDLAVTETTGNCPKYINVRKLVAFPQTQPGIAYRNQNLSPDERLPDEVRDFILDADTVFVASVYNSKKETAAEYPSHAGMNARSGLPGFIRVSPSDGRTVVIPDYSGNRFLTSLGNIESSGLAGLTIVSFSTGDVLYLSGTAENHVGPAASQIMTRHSSLTTVKVTGYTLVRNALPVRQQPGTSVERSPYSPKIKYLVEETGSEMSETEGHKANLQEAVQLSSDLAVFKFKVNTNPGTAGLKIRPGQAIVLDFMDWIGPPRYRHMADSAPESINDDRVRTWTVSSAHEGQNATWFELTMRKMPGGAVTGALFNILEDYSLNQMGHLVKFNGSVSAEIVGITGDFFINSDKLDVSWIAGGIGITPFLAMIQALEQRGSRAEGDIFLVLATREPEIMLRLIQPALERMAPTVSIKVEIFTNKAVDMEPFNRQNAKITVHQGRIRPEYWRGTSKDKEVFICGPNGFGDSVVNGMQAAGNVCRGGKTWAVSWGDAIAVKYPESCEETVAIPSSIASSVGGLFGD</sequence>
<dbReference type="InterPro" id="IPR039261">
    <property type="entry name" value="FNR_nucleotide-bd"/>
</dbReference>
<dbReference type="Gene3D" id="2.30.110.10">
    <property type="entry name" value="Electron Transport, Fmn-binding Protein, Chain A"/>
    <property type="match status" value="1"/>
</dbReference>
<comment type="caution">
    <text evidence="2">The sequence shown here is derived from an EMBL/GenBank/DDBJ whole genome shotgun (WGS) entry which is preliminary data.</text>
</comment>
<dbReference type="SUPFAM" id="SSF52343">
    <property type="entry name" value="Ferredoxin reductase-like, C-terminal NADP-linked domain"/>
    <property type="match status" value="1"/>
</dbReference>
<dbReference type="PANTHER" id="PTHR42815:SF2">
    <property type="entry name" value="FAD-BINDING, PUTATIVE (AFU_ORTHOLOGUE AFUA_6G07600)-RELATED"/>
    <property type="match status" value="1"/>
</dbReference>
<dbReference type="InterPro" id="IPR001433">
    <property type="entry name" value="OxRdtase_FAD/NAD-bd"/>
</dbReference>
<evidence type="ECO:0000313" key="3">
    <source>
        <dbReference type="Proteomes" id="UP000186955"/>
    </source>
</evidence>
<reference evidence="2 3" key="1">
    <citation type="submission" date="2016-10" db="EMBL/GenBank/DDBJ databases">
        <title>Genome sequence of the ascomycete fungus Penicillium subrubescens.</title>
        <authorList>
            <person name="De Vries R.P."/>
            <person name="Peng M."/>
            <person name="Dilokpimol A."/>
            <person name="Hilden K."/>
            <person name="Makela M.R."/>
            <person name="Grigoriev I."/>
            <person name="Riley R."/>
            <person name="Granchi Z."/>
        </authorList>
    </citation>
    <scope>NUCLEOTIDE SEQUENCE [LARGE SCALE GENOMIC DNA]</scope>
    <source>
        <strain evidence="2 3">CBS 132785</strain>
    </source>
</reference>
<dbReference type="SUPFAM" id="SSF63380">
    <property type="entry name" value="Riboflavin synthase domain-like"/>
    <property type="match status" value="1"/>
</dbReference>
<organism evidence="2 3">
    <name type="scientific">Penicillium subrubescens</name>
    <dbReference type="NCBI Taxonomy" id="1316194"/>
    <lineage>
        <taxon>Eukaryota</taxon>
        <taxon>Fungi</taxon>
        <taxon>Dikarya</taxon>
        <taxon>Ascomycota</taxon>
        <taxon>Pezizomycotina</taxon>
        <taxon>Eurotiomycetes</taxon>
        <taxon>Eurotiomycetidae</taxon>
        <taxon>Eurotiales</taxon>
        <taxon>Aspergillaceae</taxon>
        <taxon>Penicillium</taxon>
    </lineage>
</organism>
<protein>
    <recommendedName>
        <fullName evidence="1">Oxidoreductase FAD/NAD(P)-binding domain-containing protein</fullName>
    </recommendedName>
</protein>
<dbReference type="Gene3D" id="3.40.50.80">
    <property type="entry name" value="Nucleotide-binding domain of ferredoxin-NADP reductase (FNR) module"/>
    <property type="match status" value="1"/>
</dbReference>